<dbReference type="PROSITE" id="PS00222">
    <property type="entry name" value="IGFBP_N_1"/>
    <property type="match status" value="1"/>
</dbReference>
<feature type="region of interest" description="Disordered" evidence="2">
    <location>
        <begin position="38"/>
        <end position="76"/>
    </location>
</feature>
<dbReference type="Proteomes" id="UP001266305">
    <property type="component" value="Unassembled WGS sequence"/>
</dbReference>
<evidence type="ECO:0000256" key="1">
    <source>
        <dbReference type="ARBA" id="ARBA00023157"/>
    </source>
</evidence>
<sequence length="257" mass="27138">MPYGACQFPRHWLAAGRLHPESGSGKCGGIEAWPRVPVDDKQVPERLGPGFSGRGTSPRSRACADPPPPTPTPGRAVPGRVLSHPGFYIAAGVPGPPRCERCDWALRIDRFLPGSHSLSPRSQRAPVTDVMLRARLMLCAAALTVLVLVGGPPGARAGASSAGLAVRRACTGPMRASAHRPGCGCCLTCALLQGQSCGVYTERCGSGLRCQPSPDEARPLQALLNVQSAARAPTCCQSRPLQVSRPRQVRCVQHPEH</sequence>
<evidence type="ECO:0000259" key="3">
    <source>
        <dbReference type="PROSITE" id="PS51323"/>
    </source>
</evidence>
<comment type="caution">
    <text evidence="4">The sequence shown here is derived from an EMBL/GenBank/DDBJ whole genome shotgun (WGS) entry which is preliminary data.</text>
</comment>
<reference evidence="4 5" key="1">
    <citation type="submission" date="2023-05" db="EMBL/GenBank/DDBJ databases">
        <title>B98-5 Cell Line De Novo Hybrid Assembly: An Optical Mapping Approach.</title>
        <authorList>
            <person name="Kananen K."/>
            <person name="Auerbach J.A."/>
            <person name="Kautto E."/>
            <person name="Blachly J.S."/>
        </authorList>
    </citation>
    <scope>NUCLEOTIDE SEQUENCE [LARGE SCALE GENOMIC DNA]</scope>
    <source>
        <strain evidence="4">B95-8</strain>
        <tissue evidence="4">Cell line</tissue>
    </source>
</reference>
<dbReference type="PRINTS" id="PR01976">
    <property type="entry name" value="IGFBPFAMILY"/>
</dbReference>
<gene>
    <name evidence="4" type="ORF">P7K49_025010</name>
</gene>
<dbReference type="InterPro" id="IPR022321">
    <property type="entry name" value="IGFBP_1-6_chordata"/>
</dbReference>
<keyword evidence="1" id="KW-1015">Disulfide bond</keyword>
<dbReference type="PROSITE" id="PS51323">
    <property type="entry name" value="IGFBP_N_2"/>
    <property type="match status" value="1"/>
</dbReference>
<keyword evidence="5" id="KW-1185">Reference proteome</keyword>
<dbReference type="InterPro" id="IPR009030">
    <property type="entry name" value="Growth_fac_rcpt_cys_sf"/>
</dbReference>
<dbReference type="Gene3D" id="4.10.40.20">
    <property type="match status" value="1"/>
</dbReference>
<dbReference type="InterPro" id="IPR017891">
    <property type="entry name" value="Insulin_GF-bd_Cys-rich_CS"/>
</dbReference>
<dbReference type="EMBL" id="JASSZA010000012">
    <property type="protein sequence ID" value="KAK2095976.1"/>
    <property type="molecule type" value="Genomic_DNA"/>
</dbReference>
<feature type="domain" description="IGFBP N-terminal" evidence="3">
    <location>
        <begin position="147"/>
        <end position="233"/>
    </location>
</feature>
<dbReference type="Pfam" id="PF00219">
    <property type="entry name" value="IGFBP"/>
    <property type="match status" value="1"/>
</dbReference>
<protein>
    <recommendedName>
        <fullName evidence="3">IGFBP N-terminal domain-containing protein</fullName>
    </recommendedName>
</protein>
<proteinExistence type="predicted"/>
<dbReference type="PANTHER" id="PTHR11551:SF3">
    <property type="entry name" value="INSULIN-LIKE GROWTH FACTOR-BINDING PROTEIN 3"/>
    <property type="match status" value="1"/>
</dbReference>
<dbReference type="PANTHER" id="PTHR11551">
    <property type="entry name" value="INSULIN-LIKE GROWTH FACTOR BINDING PROTEIN"/>
    <property type="match status" value="1"/>
</dbReference>
<organism evidence="4 5">
    <name type="scientific">Saguinus oedipus</name>
    <name type="common">Cotton-top tamarin</name>
    <name type="synonym">Oedipomidas oedipus</name>
    <dbReference type="NCBI Taxonomy" id="9490"/>
    <lineage>
        <taxon>Eukaryota</taxon>
        <taxon>Metazoa</taxon>
        <taxon>Chordata</taxon>
        <taxon>Craniata</taxon>
        <taxon>Vertebrata</taxon>
        <taxon>Euteleostomi</taxon>
        <taxon>Mammalia</taxon>
        <taxon>Eutheria</taxon>
        <taxon>Euarchontoglires</taxon>
        <taxon>Primates</taxon>
        <taxon>Haplorrhini</taxon>
        <taxon>Platyrrhini</taxon>
        <taxon>Cebidae</taxon>
        <taxon>Callitrichinae</taxon>
        <taxon>Saguinus</taxon>
    </lineage>
</organism>
<dbReference type="InterPro" id="IPR000867">
    <property type="entry name" value="IGFBP-like"/>
</dbReference>
<dbReference type="SUPFAM" id="SSF57184">
    <property type="entry name" value="Growth factor receptor domain"/>
    <property type="match status" value="1"/>
</dbReference>
<evidence type="ECO:0000313" key="5">
    <source>
        <dbReference type="Proteomes" id="UP001266305"/>
    </source>
</evidence>
<name>A0ABQ9UGF7_SAGOE</name>
<accession>A0ABQ9UGF7</accession>
<evidence type="ECO:0000256" key="2">
    <source>
        <dbReference type="SAM" id="MobiDB-lite"/>
    </source>
</evidence>
<dbReference type="SMART" id="SM00121">
    <property type="entry name" value="IB"/>
    <property type="match status" value="1"/>
</dbReference>
<evidence type="ECO:0000313" key="4">
    <source>
        <dbReference type="EMBL" id="KAK2095976.1"/>
    </source>
</evidence>